<dbReference type="EMBL" id="JBHSOD010000020">
    <property type="protein sequence ID" value="MFC5886795.1"/>
    <property type="molecule type" value="Genomic_DNA"/>
</dbReference>
<accession>A0ABW1EYV5</accession>
<evidence type="ECO:0000313" key="3">
    <source>
        <dbReference type="Proteomes" id="UP001596067"/>
    </source>
</evidence>
<sequence>MIIAVINHSTLITDDQVQLAVQACAAQVQHHVSPHWGVRPITVVAASRKQPLPPGAAVIGIFDDADQEGALGWHTEDSHGTVYGKVFARPVLDNGGQPLHGALSVSAVLSHEVLETYLDPAVQLWAQDGHGVLWAYEICDPVEDSTYEVKVAGQPVAVSNFVLPAWFDAQAPAHTPVDYLEHLQRPFEVAAGGYAVRMHAGDTPQSVFGQTFADWKRPGKQHRLARTARRTPALRPAEAAQ</sequence>
<keyword evidence="3" id="KW-1185">Reference proteome</keyword>
<organism evidence="2 3">
    <name type="scientific">Kitasatospora aburaviensis</name>
    <dbReference type="NCBI Taxonomy" id="67265"/>
    <lineage>
        <taxon>Bacteria</taxon>
        <taxon>Bacillati</taxon>
        <taxon>Actinomycetota</taxon>
        <taxon>Actinomycetes</taxon>
        <taxon>Kitasatosporales</taxon>
        <taxon>Streptomycetaceae</taxon>
        <taxon>Kitasatospora</taxon>
    </lineage>
</organism>
<evidence type="ECO:0000256" key="1">
    <source>
        <dbReference type="SAM" id="MobiDB-lite"/>
    </source>
</evidence>
<dbReference type="Proteomes" id="UP001596067">
    <property type="component" value="Unassembled WGS sequence"/>
</dbReference>
<dbReference type="RefSeq" id="WP_345330721.1">
    <property type="nucleotide sequence ID" value="NZ_BAAAVH010000123.1"/>
</dbReference>
<proteinExistence type="predicted"/>
<feature type="region of interest" description="Disordered" evidence="1">
    <location>
        <begin position="219"/>
        <end position="241"/>
    </location>
</feature>
<comment type="caution">
    <text evidence="2">The sequence shown here is derived from an EMBL/GenBank/DDBJ whole genome shotgun (WGS) entry which is preliminary data.</text>
</comment>
<evidence type="ECO:0000313" key="2">
    <source>
        <dbReference type="EMBL" id="MFC5886795.1"/>
    </source>
</evidence>
<gene>
    <name evidence="2" type="ORF">ACFP0N_17655</name>
</gene>
<feature type="compositionally biased region" description="Basic residues" evidence="1">
    <location>
        <begin position="219"/>
        <end position="229"/>
    </location>
</feature>
<feature type="compositionally biased region" description="Low complexity" evidence="1">
    <location>
        <begin position="230"/>
        <end position="241"/>
    </location>
</feature>
<reference evidence="3" key="1">
    <citation type="journal article" date="2019" name="Int. J. Syst. Evol. Microbiol.">
        <title>The Global Catalogue of Microorganisms (GCM) 10K type strain sequencing project: providing services to taxonomists for standard genome sequencing and annotation.</title>
        <authorList>
            <consortium name="The Broad Institute Genomics Platform"/>
            <consortium name="The Broad Institute Genome Sequencing Center for Infectious Disease"/>
            <person name="Wu L."/>
            <person name="Ma J."/>
        </authorList>
    </citation>
    <scope>NUCLEOTIDE SEQUENCE [LARGE SCALE GENOMIC DNA]</scope>
    <source>
        <strain evidence="3">CGMCC 4.1469</strain>
    </source>
</reference>
<name>A0ABW1EYV5_9ACTN</name>
<protein>
    <submittedName>
        <fullName evidence="2">Uncharacterized protein</fullName>
    </submittedName>
</protein>